<evidence type="ECO:0000259" key="9">
    <source>
        <dbReference type="SMART" id="SM00822"/>
    </source>
</evidence>
<dbReference type="Gene3D" id="3.40.50.720">
    <property type="entry name" value="NAD(P)-binding Rossmann-like Domain"/>
    <property type="match status" value="1"/>
</dbReference>
<dbReference type="PANTHER" id="PTHR43318">
    <property type="entry name" value="UDP-N-ACETYLGLUCOSAMINE 4,6-DEHYDRATASE"/>
    <property type="match status" value="1"/>
</dbReference>
<dbReference type="Proteomes" id="UP000012015">
    <property type="component" value="Unassembled WGS sequence"/>
</dbReference>
<dbReference type="Pfam" id="PF08485">
    <property type="entry name" value="Polysacc_syn_2C"/>
    <property type="match status" value="1"/>
</dbReference>
<evidence type="ECO:0000256" key="6">
    <source>
        <dbReference type="ARBA" id="ARBA00023235"/>
    </source>
</evidence>
<evidence type="ECO:0000256" key="2">
    <source>
        <dbReference type="ARBA" id="ARBA00007430"/>
    </source>
</evidence>
<evidence type="ECO:0000313" key="11">
    <source>
        <dbReference type="Proteomes" id="UP000012015"/>
    </source>
</evidence>
<keyword evidence="6" id="KW-0413">Isomerase</keyword>
<dbReference type="InterPro" id="IPR057326">
    <property type="entry name" value="KR_dom"/>
</dbReference>
<accession>M7MX67</accession>
<keyword evidence="5" id="KW-0448">Lipopolysaccharide biosynthesis</keyword>
<dbReference type="eggNOG" id="COG1086">
    <property type="taxonomic scope" value="Bacteria"/>
</dbReference>
<dbReference type="GO" id="GO:0003978">
    <property type="term" value="F:UDP-glucose 4-epimerase activity"/>
    <property type="evidence" value="ECO:0007669"/>
    <property type="project" value="UniProtKB-EC"/>
</dbReference>
<comment type="catalytic activity">
    <reaction evidence="1">
        <text>UDP-alpha-D-glucose = UDP-alpha-D-galactose</text>
        <dbReference type="Rhea" id="RHEA:22168"/>
        <dbReference type="ChEBI" id="CHEBI:58885"/>
        <dbReference type="ChEBI" id="CHEBI:66914"/>
        <dbReference type="EC" id="5.1.3.2"/>
    </reaction>
</comment>
<sequence>MIVVSLDMLMNGDSVNEQNLDIKVPESVLITGGTGSFGHRMVRHLLDTGSGRVHVLSRDEAKQDQMRHDLGDDRIRYFIGDVRDYDSVVAATRGVSHVFHAAALKQVPSAEFFPMQAVKTNVLGSQNVIRAAEAEGVESVVCLSTDKAVYPVNAMGMTKALMEKVAQAHGLENPNARTTVSCVRYGNVLYSRGSVVPLFIAQLKQGKPITVTDPNMTRFMMSLDQSVDLVTYAFTHAEQGDLFIRKVRACTVGDLATAVSELFEQPTKLKVIGTRHGEKLSEQLATREELARAFDHDTYFRVTADKRQLNYKAFFEQGQKEVSVYDDYDSHTSSRMNVDETKELLLSLPEVRRELEGWAAR</sequence>
<dbReference type="SMART" id="SM00822">
    <property type="entry name" value="PKS_KR"/>
    <property type="match status" value="1"/>
</dbReference>
<protein>
    <recommendedName>
        <fullName evidence="4">UDP-glucose 4-epimerase</fullName>
        <ecNumber evidence="3">5.1.3.2</ecNumber>
    </recommendedName>
    <alternativeName>
        <fullName evidence="8">Galactowaldenase</fullName>
    </alternativeName>
    <alternativeName>
        <fullName evidence="7">UDP-galactose 4-epimerase</fullName>
    </alternativeName>
</protein>
<dbReference type="InterPro" id="IPR036291">
    <property type="entry name" value="NAD(P)-bd_dom_sf"/>
</dbReference>
<dbReference type="EC" id="5.1.3.2" evidence="3"/>
<comment type="caution">
    <text evidence="10">The sequence shown here is derived from an EMBL/GenBank/DDBJ whole genome shotgun (WGS) entry which is preliminary data.</text>
</comment>
<dbReference type="InterPro" id="IPR013692">
    <property type="entry name" value="CapD_C"/>
</dbReference>
<dbReference type="PATRIC" id="fig|1276920.7.peg.654"/>
<evidence type="ECO:0000313" key="10">
    <source>
        <dbReference type="EMBL" id="EMQ99550.1"/>
    </source>
</evidence>
<dbReference type="InterPro" id="IPR051203">
    <property type="entry name" value="Polysaccharide_Synthase-Rel"/>
</dbReference>
<evidence type="ECO:0000256" key="5">
    <source>
        <dbReference type="ARBA" id="ARBA00022985"/>
    </source>
</evidence>
<comment type="similarity">
    <text evidence="2">Belongs to the polysaccharide synthase family.</text>
</comment>
<feature type="domain" description="Ketoreductase" evidence="9">
    <location>
        <begin position="26"/>
        <end position="190"/>
    </location>
</feature>
<proteinExistence type="inferred from homology"/>
<dbReference type="CDD" id="cd05237">
    <property type="entry name" value="UDP_invert_4-6DH_SDR_e"/>
    <property type="match status" value="1"/>
</dbReference>
<dbReference type="InterPro" id="IPR003869">
    <property type="entry name" value="Polysac_CapD-like"/>
</dbReference>
<evidence type="ECO:0000256" key="4">
    <source>
        <dbReference type="ARBA" id="ARBA00018569"/>
    </source>
</evidence>
<evidence type="ECO:0000256" key="8">
    <source>
        <dbReference type="ARBA" id="ARBA00033067"/>
    </source>
</evidence>
<evidence type="ECO:0000256" key="1">
    <source>
        <dbReference type="ARBA" id="ARBA00000083"/>
    </source>
</evidence>
<reference evidence="10 11" key="1">
    <citation type="journal article" date="2013" name="Genome Announc.">
        <title>Draft Genome Sequence of Arthrobacter gangotriensis Strain Lz1yT, Isolated from a Penguin Rookery Soil Sample Collected in Antarctica, near the Indian Station Dakshin Gangotri.</title>
        <authorList>
            <person name="Shivaji S."/>
            <person name="Ara S."/>
            <person name="Bandi S."/>
            <person name="Singh A."/>
            <person name="Kumar Pinnaka A."/>
        </authorList>
    </citation>
    <scope>NUCLEOTIDE SEQUENCE [LARGE SCALE GENOMIC DNA]</scope>
    <source>
        <strain evidence="10 11">Lz1y</strain>
    </source>
</reference>
<dbReference type="EMBL" id="AOCK01000002">
    <property type="protein sequence ID" value="EMQ99550.1"/>
    <property type="molecule type" value="Genomic_DNA"/>
</dbReference>
<keyword evidence="11" id="KW-1185">Reference proteome</keyword>
<dbReference type="SUPFAM" id="SSF51735">
    <property type="entry name" value="NAD(P)-binding Rossmann-fold domains"/>
    <property type="match status" value="1"/>
</dbReference>
<name>M7MX67_9MICC</name>
<gene>
    <name evidence="10" type="ORF">ADIAG_00650</name>
</gene>
<dbReference type="STRING" id="1276920.ADIAG_00650"/>
<dbReference type="GO" id="GO:0009103">
    <property type="term" value="P:lipopolysaccharide biosynthetic process"/>
    <property type="evidence" value="ECO:0007669"/>
    <property type="project" value="UniProtKB-KW"/>
</dbReference>
<dbReference type="AlphaFoldDB" id="M7MX67"/>
<dbReference type="Pfam" id="PF02719">
    <property type="entry name" value="Polysacc_synt_2"/>
    <property type="match status" value="1"/>
</dbReference>
<evidence type="ECO:0000256" key="3">
    <source>
        <dbReference type="ARBA" id="ARBA00013189"/>
    </source>
</evidence>
<organism evidence="10 11">
    <name type="scientific">Paeniglutamicibacter gangotriensis Lz1y</name>
    <dbReference type="NCBI Taxonomy" id="1276920"/>
    <lineage>
        <taxon>Bacteria</taxon>
        <taxon>Bacillati</taxon>
        <taxon>Actinomycetota</taxon>
        <taxon>Actinomycetes</taxon>
        <taxon>Micrococcales</taxon>
        <taxon>Micrococcaceae</taxon>
        <taxon>Paeniglutamicibacter</taxon>
    </lineage>
</organism>
<dbReference type="PANTHER" id="PTHR43318:SF2">
    <property type="entry name" value="UDP-N-ACETYLGLUCOSAMINE 4,6-DEHYDRATASE (INVERTING)"/>
    <property type="match status" value="1"/>
</dbReference>
<evidence type="ECO:0000256" key="7">
    <source>
        <dbReference type="ARBA" id="ARBA00031367"/>
    </source>
</evidence>